<proteinExistence type="predicted"/>
<geneLocation type="plasmid" evidence="5 6">
    <name>pAb134-03</name>
</geneLocation>
<evidence type="ECO:0000256" key="3">
    <source>
        <dbReference type="ARBA" id="ARBA00023163"/>
    </source>
</evidence>
<evidence type="ECO:0000313" key="6">
    <source>
        <dbReference type="Proteomes" id="UP000680706"/>
    </source>
</evidence>
<reference evidence="5 6" key="1">
    <citation type="journal article" date="2021" name="Angew. Chem. Int. Ed. Engl.">
        <title>A novel family of nonribosomal peptides modulate collective behavior in Pseudovibrio bacteria isolated from marine sponges.</title>
        <authorList>
            <person name="Ioca L.P."/>
            <person name="Dai Y."/>
            <person name="Kunakom S."/>
            <person name="Diaz-Espinosa J."/>
            <person name="Krunic A."/>
            <person name="Crnkovic C.M."/>
            <person name="Orjala J."/>
            <person name="Sanchez L.M."/>
            <person name="Ferreira A.G."/>
            <person name="Berlinck R.G.S."/>
            <person name="Eustaquio A.S."/>
        </authorList>
    </citation>
    <scope>NUCLEOTIDE SEQUENCE [LARGE SCALE GENOMIC DNA]</scope>
    <source>
        <strain evidence="5 6">Ab134</strain>
        <plasmid evidence="5 6">pAb134-03</plasmid>
    </source>
</reference>
<dbReference type="EMBL" id="CP074129">
    <property type="protein sequence ID" value="QUS59007.1"/>
    <property type="molecule type" value="Genomic_DNA"/>
</dbReference>
<dbReference type="Pfam" id="PF01638">
    <property type="entry name" value="HxlR"/>
    <property type="match status" value="1"/>
</dbReference>
<dbReference type="RefSeq" id="WP_075701450.1">
    <property type="nucleotide sequence ID" value="NZ_CP074129.1"/>
</dbReference>
<keyword evidence="6" id="KW-1185">Reference proteome</keyword>
<accession>A0ABX8AWG6</accession>
<protein>
    <submittedName>
        <fullName evidence="5">Helix-turn-helix transcriptional regulator</fullName>
    </submittedName>
</protein>
<evidence type="ECO:0000256" key="2">
    <source>
        <dbReference type="ARBA" id="ARBA00023125"/>
    </source>
</evidence>
<dbReference type="Proteomes" id="UP000680706">
    <property type="component" value="Plasmid pAb134-03"/>
</dbReference>
<feature type="domain" description="HTH hxlR-type" evidence="4">
    <location>
        <begin position="16"/>
        <end position="114"/>
    </location>
</feature>
<keyword evidence="3" id="KW-0804">Transcription</keyword>
<evidence type="ECO:0000256" key="1">
    <source>
        <dbReference type="ARBA" id="ARBA00023015"/>
    </source>
</evidence>
<dbReference type="PANTHER" id="PTHR33204:SF18">
    <property type="entry name" value="TRANSCRIPTIONAL REGULATORY PROTEIN"/>
    <property type="match status" value="1"/>
</dbReference>
<keyword evidence="1" id="KW-0805">Transcription regulation</keyword>
<sequence>MSQAQQAEPDAFVATCPSRLLLVRLAEKWTMLSIVALESGPLRFGDLKRKVEGVSQKMLTQTLRNLEQDKLLTRKVYDEMPLRVEYELTALGKDLLPLIRQVKLWCEAHFDEIVAQ</sequence>
<dbReference type="PROSITE" id="PS51118">
    <property type="entry name" value="HTH_HXLR"/>
    <property type="match status" value="1"/>
</dbReference>
<dbReference type="Gene3D" id="1.10.10.10">
    <property type="entry name" value="Winged helix-like DNA-binding domain superfamily/Winged helix DNA-binding domain"/>
    <property type="match status" value="1"/>
</dbReference>
<keyword evidence="2" id="KW-0238">DNA-binding</keyword>
<dbReference type="PANTHER" id="PTHR33204">
    <property type="entry name" value="TRANSCRIPTIONAL REGULATOR, MARR FAMILY"/>
    <property type="match status" value="1"/>
</dbReference>
<dbReference type="InterPro" id="IPR036388">
    <property type="entry name" value="WH-like_DNA-bd_sf"/>
</dbReference>
<dbReference type="InterPro" id="IPR036390">
    <property type="entry name" value="WH_DNA-bd_sf"/>
</dbReference>
<dbReference type="SUPFAM" id="SSF46785">
    <property type="entry name" value="Winged helix' DNA-binding domain"/>
    <property type="match status" value="1"/>
</dbReference>
<evidence type="ECO:0000313" key="5">
    <source>
        <dbReference type="EMBL" id="QUS59007.1"/>
    </source>
</evidence>
<dbReference type="InterPro" id="IPR002577">
    <property type="entry name" value="HTH_HxlR"/>
</dbReference>
<evidence type="ECO:0000259" key="4">
    <source>
        <dbReference type="PROSITE" id="PS51118"/>
    </source>
</evidence>
<name>A0ABX8AWG6_9HYPH</name>
<keyword evidence="5" id="KW-0614">Plasmid</keyword>
<organism evidence="5 6">
    <name type="scientific">Pseudovibrio brasiliensis</name>
    <dbReference type="NCBI Taxonomy" id="1898042"/>
    <lineage>
        <taxon>Bacteria</taxon>
        <taxon>Pseudomonadati</taxon>
        <taxon>Pseudomonadota</taxon>
        <taxon>Alphaproteobacteria</taxon>
        <taxon>Hyphomicrobiales</taxon>
        <taxon>Stappiaceae</taxon>
        <taxon>Pseudovibrio</taxon>
    </lineage>
</organism>
<gene>
    <name evidence="5" type="ORF">KGB56_26285</name>
</gene>